<dbReference type="AlphaFoldDB" id="A0A0F9CH02"/>
<dbReference type="EMBL" id="LAZR01046682">
    <property type="protein sequence ID" value="KKK95971.1"/>
    <property type="molecule type" value="Genomic_DNA"/>
</dbReference>
<organism evidence="2">
    <name type="scientific">marine sediment metagenome</name>
    <dbReference type="NCBI Taxonomy" id="412755"/>
    <lineage>
        <taxon>unclassified sequences</taxon>
        <taxon>metagenomes</taxon>
        <taxon>ecological metagenomes</taxon>
    </lineage>
</organism>
<proteinExistence type="predicted"/>
<dbReference type="Gene3D" id="3.40.50.300">
    <property type="entry name" value="P-loop containing nucleotide triphosphate hydrolases"/>
    <property type="match status" value="1"/>
</dbReference>
<gene>
    <name evidence="2" type="ORF">LCGC14_2667460</name>
</gene>
<feature type="coiled-coil region" evidence="1">
    <location>
        <begin position="91"/>
        <end position="189"/>
    </location>
</feature>
<name>A0A0F9CH02_9ZZZZ</name>
<feature type="coiled-coil region" evidence="1">
    <location>
        <begin position="340"/>
        <end position="401"/>
    </location>
</feature>
<keyword evidence="1" id="KW-0175">Coiled coil</keyword>
<dbReference type="InterPro" id="IPR027417">
    <property type="entry name" value="P-loop_NTPase"/>
</dbReference>
<feature type="non-terminal residue" evidence="2">
    <location>
        <position position="445"/>
    </location>
</feature>
<evidence type="ECO:0008006" key="3">
    <source>
        <dbReference type="Google" id="ProtNLM"/>
    </source>
</evidence>
<feature type="non-terminal residue" evidence="2">
    <location>
        <position position="1"/>
    </location>
</feature>
<reference evidence="2" key="1">
    <citation type="journal article" date="2015" name="Nature">
        <title>Complex archaea that bridge the gap between prokaryotes and eukaryotes.</title>
        <authorList>
            <person name="Spang A."/>
            <person name="Saw J.H."/>
            <person name="Jorgensen S.L."/>
            <person name="Zaremba-Niedzwiedzka K."/>
            <person name="Martijn J."/>
            <person name="Lind A.E."/>
            <person name="van Eijk R."/>
            <person name="Schleper C."/>
            <person name="Guy L."/>
            <person name="Ettema T.J."/>
        </authorList>
    </citation>
    <scope>NUCLEOTIDE SEQUENCE</scope>
</reference>
<accession>A0A0F9CH02</accession>
<comment type="caution">
    <text evidence="2">The sequence shown here is derived from an EMBL/GenBank/DDBJ whole genome shotgun (WGS) entry which is preliminary data.</text>
</comment>
<sequence length="445" mass="51147">ISRKGIRKKDRSVRVIVEFWKMWGGKKISLTGDDRRSTNGIIRRYVGTYDDLILTNVSIQNNNALFIDKSQSERKDLLSQFIGSNVFDSLYQLAMDEMKESRGALKRMSREDYAKSLVTLQISIDEWQTEYADLEKTRKSISTELSDVEQEITKLYESKTPLSIGNLNISDLESTKADLLESVKELLKKTLSFEKQKDVLATESGSQADVVHRLDGIEDAHSIAQARHTQLQLVESQLGLLEKQRQTRQAQLNHLIEHEYDPTCEFCTRNNQSLVKQTEQLGNEVKDNLSEFYTLEEQSEQLIGSLENYDELVIDFDSFRIASGLAQTAHSDLLNAVASISNLKAKVTDKKSKLKDVKANIKLYHHSIDVIEKNAVIDEQIDELEQRQQEFTDERKVLDTKIRGVHGRLQVHKANKRKIIESISEMEELEQIIQAYEYYVEAVKR</sequence>
<evidence type="ECO:0000256" key="1">
    <source>
        <dbReference type="SAM" id="Coils"/>
    </source>
</evidence>
<protein>
    <recommendedName>
        <fullName evidence="3">Rad50/SbcC-type AAA domain-containing protein</fullName>
    </recommendedName>
</protein>
<evidence type="ECO:0000313" key="2">
    <source>
        <dbReference type="EMBL" id="KKK95971.1"/>
    </source>
</evidence>